<evidence type="ECO:0000256" key="1">
    <source>
        <dbReference type="ARBA" id="ARBA00006271"/>
    </source>
</evidence>
<accession>A0A316V8Q7</accession>
<dbReference type="InterPro" id="IPR016151">
    <property type="entry name" value="DNA_mismatch_repair_MutS_N"/>
</dbReference>
<feature type="compositionally biased region" description="Polar residues" evidence="7">
    <location>
        <begin position="112"/>
        <end position="125"/>
    </location>
</feature>
<keyword evidence="5 6" id="KW-0238">DNA-binding</keyword>
<dbReference type="EMBL" id="KZ819604">
    <property type="protein sequence ID" value="PWN33880.1"/>
    <property type="molecule type" value="Genomic_DNA"/>
</dbReference>
<gene>
    <name evidence="9" type="ORF">FA14DRAFT_161514</name>
</gene>
<organism evidence="9 10">
    <name type="scientific">Meira miltonrushii</name>
    <dbReference type="NCBI Taxonomy" id="1280837"/>
    <lineage>
        <taxon>Eukaryota</taxon>
        <taxon>Fungi</taxon>
        <taxon>Dikarya</taxon>
        <taxon>Basidiomycota</taxon>
        <taxon>Ustilaginomycotina</taxon>
        <taxon>Exobasidiomycetes</taxon>
        <taxon>Exobasidiales</taxon>
        <taxon>Brachybasidiaceae</taxon>
        <taxon>Meira</taxon>
    </lineage>
</organism>
<feature type="region of interest" description="Disordered" evidence="7">
    <location>
        <begin position="1"/>
        <end position="313"/>
    </location>
</feature>
<dbReference type="PANTHER" id="PTHR11361">
    <property type="entry name" value="DNA MISMATCH REPAIR PROTEIN MUTS FAMILY MEMBER"/>
    <property type="match status" value="1"/>
</dbReference>
<dbReference type="RefSeq" id="XP_025354182.1">
    <property type="nucleotide sequence ID" value="XM_025499153.1"/>
</dbReference>
<dbReference type="GO" id="GO:0140664">
    <property type="term" value="F:ATP-dependent DNA damage sensor activity"/>
    <property type="evidence" value="ECO:0007669"/>
    <property type="project" value="InterPro"/>
</dbReference>
<evidence type="ECO:0000256" key="4">
    <source>
        <dbReference type="ARBA" id="ARBA00022840"/>
    </source>
</evidence>
<name>A0A316V8Q7_9BASI</name>
<dbReference type="PANTHER" id="PTHR11361:SF148">
    <property type="entry name" value="DNA MISMATCH REPAIR PROTEIN MSH6"/>
    <property type="match status" value="1"/>
</dbReference>
<dbReference type="InterPro" id="IPR007696">
    <property type="entry name" value="DNA_mismatch_repair_MutS_core"/>
</dbReference>
<dbReference type="FunCoup" id="A0A316V8Q7">
    <property type="interactions" value="672"/>
</dbReference>
<feature type="compositionally biased region" description="Low complexity" evidence="7">
    <location>
        <begin position="128"/>
        <end position="140"/>
    </location>
</feature>
<dbReference type="GeneID" id="37020934"/>
<keyword evidence="3 6" id="KW-0227">DNA damage</keyword>
<dbReference type="Pfam" id="PF05188">
    <property type="entry name" value="MutS_II"/>
    <property type="match status" value="1"/>
</dbReference>
<dbReference type="InParanoid" id="A0A316V8Q7"/>
<dbReference type="PROSITE" id="PS00486">
    <property type="entry name" value="DNA_MISMATCH_REPAIR_2"/>
    <property type="match status" value="1"/>
</dbReference>
<dbReference type="InterPro" id="IPR045076">
    <property type="entry name" value="MutS"/>
</dbReference>
<reference evidence="9 10" key="1">
    <citation type="journal article" date="2018" name="Mol. Biol. Evol.">
        <title>Broad Genomic Sampling Reveals a Smut Pathogenic Ancestry of the Fungal Clade Ustilaginomycotina.</title>
        <authorList>
            <person name="Kijpornyongpan T."/>
            <person name="Mondo S.J."/>
            <person name="Barry K."/>
            <person name="Sandor L."/>
            <person name="Lee J."/>
            <person name="Lipzen A."/>
            <person name="Pangilinan J."/>
            <person name="LaButti K."/>
            <person name="Hainaut M."/>
            <person name="Henrissat B."/>
            <person name="Grigoriev I.V."/>
            <person name="Spatafora J.W."/>
            <person name="Aime M.C."/>
        </authorList>
    </citation>
    <scope>NUCLEOTIDE SEQUENCE [LARGE SCALE GENOMIC DNA]</scope>
    <source>
        <strain evidence="9 10">MCA 3882</strain>
    </source>
</reference>
<keyword evidence="10" id="KW-1185">Reference proteome</keyword>
<feature type="compositionally biased region" description="Acidic residues" evidence="7">
    <location>
        <begin position="169"/>
        <end position="186"/>
    </location>
</feature>
<dbReference type="SUPFAM" id="SSF48334">
    <property type="entry name" value="DNA repair protein MutS, domain III"/>
    <property type="match status" value="1"/>
</dbReference>
<evidence type="ECO:0000256" key="5">
    <source>
        <dbReference type="ARBA" id="ARBA00023125"/>
    </source>
</evidence>
<evidence type="ECO:0000259" key="8">
    <source>
        <dbReference type="PROSITE" id="PS00486"/>
    </source>
</evidence>
<dbReference type="SUPFAM" id="SSF52540">
    <property type="entry name" value="P-loop containing nucleoside triphosphate hydrolases"/>
    <property type="match status" value="1"/>
</dbReference>
<evidence type="ECO:0000256" key="2">
    <source>
        <dbReference type="ARBA" id="ARBA00022741"/>
    </source>
</evidence>
<sequence length="1289" mass="142317">MPPSSSMNGRSSNSSSQPKQSTLFGFFGKPNAGPAPPSQRSVQQNTPGSKSIAIKSASSNGKAPNVPTPPQSVQKSNGYPLQNSSSSNTMNRNGGAHSSSPLRERSEGRISNAANQGSTKSSSMLEMTPPSSSPPITTLPAIDDDEDEEMVTRVPRRKAAIKRQVNYAESDDEFGLGGGQDDDDEKDQYKPENDRPAKKSRVQDSDDEFDDFIDLDEAELEKLESNALKSKQKKQPAATQHARPSAKPSTSFASMTSSAPVRRPMAGSSSAASLKPNQSKAQSPTEEPYEFLTNPKDKDGNPPNHPDHDKRTLHIPKATYDTLTPFEKQFWDIKKCNNDTVLFFQKGKFYELYEDDAVIAHREFGLKMTDRVRMKMAGVPESSFDAFANRFLALGYKVGRVDQAETAVAMAMRKSGTMVGKGPATAGGNDNKIVRRELKHIYTNGTIVDANCLPDEMSSYCVSIKEVIFDPKQNGPAGDKDDDSLSLVPIFGVCFLDASTAEFKMRHFEDDVSRTKLETLLRSSRIKEVLHEKGGISRRTLRILKNTVAHDCNITMLKPHDEFLDAEQTLRKLNLVYNPIYQNDEHASKKSLDSVEPVDVSILPEAIQQVLDTPEALSALGAMLAYLTQLNLEKDICASRKFDIFDPAINQTSMLLDAQSLTHLNVLVNEQGDTQGTLLNLVNRAVTPFGKRLMRIWLLTPLAQIYAITSRQEAVEALLGDSSFREDFDIFAKSLPDIERIMPRIYAGNCKSADFNRVLKSLARFDENITLFKERAGAFGTDVVQALLASIPPVSEYAQDILSKCQKGENFEPKPGHHDSYDQACDNLDEVERSLAAELVEAAKVLKLSKDRVKFKDIGTNEIRQVEVPIKVKVPDTWSLVSQTQSVKRYYPPKVRQLVKQLKEGRETKLVAFKDFQASLFEQFQKNGDQFLQAVKGIAEMDCLVSLAKASYAMGEPSCRPEFVESDTAVVDFEELRHPCMASTSTTEFIANDIALGGVQRLSDRDDRDDDEGPARVTILTGGNMAGKSTTARTTATAVILAQLGCRVPASRARLSPIDRIASRMGANDQLFRNNSTFMVEMLEASRILKDCTPRSLVIMDELGRGTSTFDGQAIAYAVLHHLIGRTRCLCFFLTHYTSLAHEFEGRYGVANKHMQVLVDSEIREVVFTYKLVDGIAESSYGTEVAALAGVPMEICDRATKISREFAATTKEAEKERMRKMGDALSVATLSDFALIFKAGSGKEVNQDSQKKKESFNVDEQALNFMRKQIATVMANRSNGVENGVSISA</sequence>
<dbReference type="InterPro" id="IPR027417">
    <property type="entry name" value="P-loop_NTPase"/>
</dbReference>
<feature type="compositionally biased region" description="Acidic residues" evidence="7">
    <location>
        <begin position="205"/>
        <end position="219"/>
    </location>
</feature>
<feature type="compositionally biased region" description="Basic and acidic residues" evidence="7">
    <location>
        <begin position="295"/>
        <end position="312"/>
    </location>
</feature>
<dbReference type="GO" id="GO:0005524">
    <property type="term" value="F:ATP binding"/>
    <property type="evidence" value="ECO:0007669"/>
    <property type="project" value="UniProtKB-UniRule"/>
</dbReference>
<dbReference type="SMART" id="SM00534">
    <property type="entry name" value="MUTSac"/>
    <property type="match status" value="1"/>
</dbReference>
<dbReference type="Pfam" id="PF01624">
    <property type="entry name" value="MutS_I"/>
    <property type="match status" value="1"/>
</dbReference>
<dbReference type="STRING" id="1280837.A0A316V8Q7"/>
<dbReference type="InterPro" id="IPR017261">
    <property type="entry name" value="DNA_mismatch_repair_MutS/MSH"/>
</dbReference>
<feature type="compositionally biased region" description="Basic and acidic residues" evidence="7">
    <location>
        <begin position="187"/>
        <end position="204"/>
    </location>
</feature>
<protein>
    <recommendedName>
        <fullName evidence="6">DNA mismatch repair protein</fullName>
    </recommendedName>
</protein>
<feature type="compositionally biased region" description="Polar residues" evidence="7">
    <location>
        <begin position="71"/>
        <end position="101"/>
    </location>
</feature>
<dbReference type="InterPro" id="IPR007695">
    <property type="entry name" value="DNA_mismatch_repair_MutS-lik_N"/>
</dbReference>
<dbReference type="SMART" id="SM00533">
    <property type="entry name" value="MUTSd"/>
    <property type="match status" value="1"/>
</dbReference>
<evidence type="ECO:0000313" key="10">
    <source>
        <dbReference type="Proteomes" id="UP000245771"/>
    </source>
</evidence>
<comment type="similarity">
    <text evidence="1 6">Belongs to the DNA mismatch repair MutS family.</text>
</comment>
<dbReference type="Gene3D" id="3.40.1170.10">
    <property type="entry name" value="DNA repair protein MutS, domain I"/>
    <property type="match status" value="1"/>
</dbReference>
<dbReference type="InterPro" id="IPR036678">
    <property type="entry name" value="MutS_con_dom_sf"/>
</dbReference>
<keyword evidence="6" id="KW-0234">DNA repair</keyword>
<keyword evidence="2 6" id="KW-0547">Nucleotide-binding</keyword>
<dbReference type="Pfam" id="PF05192">
    <property type="entry name" value="MutS_III"/>
    <property type="match status" value="1"/>
</dbReference>
<dbReference type="OrthoDB" id="121051at2759"/>
<dbReference type="GO" id="GO:0006298">
    <property type="term" value="P:mismatch repair"/>
    <property type="evidence" value="ECO:0007669"/>
    <property type="project" value="InterPro"/>
</dbReference>
<proteinExistence type="inferred from homology"/>
<evidence type="ECO:0000256" key="7">
    <source>
        <dbReference type="SAM" id="MobiDB-lite"/>
    </source>
</evidence>
<evidence type="ECO:0000256" key="6">
    <source>
        <dbReference type="PIRNR" id="PIRNR037677"/>
    </source>
</evidence>
<evidence type="ECO:0000256" key="3">
    <source>
        <dbReference type="ARBA" id="ARBA00022763"/>
    </source>
</evidence>
<dbReference type="SUPFAM" id="SSF55271">
    <property type="entry name" value="DNA repair protein MutS, domain I"/>
    <property type="match status" value="1"/>
</dbReference>
<dbReference type="Gene3D" id="3.30.420.110">
    <property type="entry name" value="MutS, connector domain"/>
    <property type="match status" value="1"/>
</dbReference>
<dbReference type="Gene3D" id="1.10.1420.10">
    <property type="match status" value="2"/>
</dbReference>
<evidence type="ECO:0000313" key="9">
    <source>
        <dbReference type="EMBL" id="PWN33880.1"/>
    </source>
</evidence>
<feature type="domain" description="DNA mismatch repair proteins mutS family" evidence="8">
    <location>
        <begin position="1096"/>
        <end position="1112"/>
    </location>
</feature>
<dbReference type="SUPFAM" id="SSF53150">
    <property type="entry name" value="DNA repair protein MutS, domain II"/>
    <property type="match status" value="1"/>
</dbReference>
<keyword evidence="4 6" id="KW-0067">ATP-binding</keyword>
<dbReference type="GO" id="GO:0032301">
    <property type="term" value="C:MutSalpha complex"/>
    <property type="evidence" value="ECO:0007669"/>
    <property type="project" value="TreeGrafter"/>
</dbReference>
<dbReference type="InterPro" id="IPR000432">
    <property type="entry name" value="DNA_mismatch_repair_MutS_C"/>
</dbReference>
<feature type="compositionally biased region" description="Polar residues" evidence="7">
    <location>
        <begin position="247"/>
        <end position="259"/>
    </location>
</feature>
<feature type="compositionally biased region" description="Polar residues" evidence="7">
    <location>
        <begin position="267"/>
        <end position="285"/>
    </location>
</feature>
<dbReference type="PIRSF" id="PIRSF037677">
    <property type="entry name" value="DNA_mis_repair_Msh6"/>
    <property type="match status" value="1"/>
</dbReference>
<dbReference type="InterPro" id="IPR036187">
    <property type="entry name" value="DNA_mismatch_repair_MutS_sf"/>
</dbReference>
<dbReference type="InterPro" id="IPR007860">
    <property type="entry name" value="DNA_mmatch_repair_MutS_con_dom"/>
</dbReference>
<dbReference type="Gene3D" id="3.40.50.300">
    <property type="entry name" value="P-loop containing nucleotide triphosphate hydrolases"/>
    <property type="match status" value="1"/>
</dbReference>
<feature type="compositionally biased region" description="Low complexity" evidence="7">
    <location>
        <begin position="49"/>
        <end position="59"/>
    </location>
</feature>
<feature type="compositionally biased region" description="Low complexity" evidence="7">
    <location>
        <begin position="1"/>
        <end position="21"/>
    </location>
</feature>
<comment type="function">
    <text evidence="6">Component of the post-replicative DNA mismatch repair system (MMR).</text>
</comment>
<dbReference type="Pfam" id="PF00488">
    <property type="entry name" value="MutS_V"/>
    <property type="match status" value="1"/>
</dbReference>
<dbReference type="GO" id="GO:0030983">
    <property type="term" value="F:mismatched DNA binding"/>
    <property type="evidence" value="ECO:0007669"/>
    <property type="project" value="UniProtKB-UniRule"/>
</dbReference>
<dbReference type="Proteomes" id="UP000245771">
    <property type="component" value="Unassembled WGS sequence"/>
</dbReference>
<feature type="compositionally biased region" description="Polar residues" evidence="7">
    <location>
        <begin position="38"/>
        <end position="48"/>
    </location>
</feature>